<keyword evidence="2" id="KW-1185">Reference proteome</keyword>
<comment type="caution">
    <text evidence="1">The sequence shown here is derived from an EMBL/GenBank/DDBJ whole genome shotgun (WGS) entry which is preliminary data.</text>
</comment>
<organism evidence="1 2">
    <name type="scientific">Hexamita inflata</name>
    <dbReference type="NCBI Taxonomy" id="28002"/>
    <lineage>
        <taxon>Eukaryota</taxon>
        <taxon>Metamonada</taxon>
        <taxon>Diplomonadida</taxon>
        <taxon>Hexamitidae</taxon>
        <taxon>Hexamitinae</taxon>
        <taxon>Hexamita</taxon>
    </lineage>
</organism>
<sequence>MPQFTLFTQLRQFSVIGVIVKQLSKNTHTKQEQMFLKLNPFQNGLVQIQTCSHHFLRRCTILHTIKQMETHSVLNLHPVQFQLSALPTIQSLRYAYSGSDSNTAHVGEIFRMMEELSQDELHEFWSIMSQIHSCEVRHIQEYCSSLQQSISQDSSDSSEAPRQRANKQVTLKVQNTSSLVKSALIQVVRNFGVQVADSVSDRDLCLLVNETVENDNNQQFWNKMAVVVPSKTKKQLYDFYHTSFEKALFDTQISKEDKVLIEKLNAEHPNEKPAALAQVFLEKTGRNVMKHNVVMCFVNIRRQMMTSCK</sequence>
<dbReference type="EMBL" id="CAXDID020000002">
    <property type="protein sequence ID" value="CAL5971298.1"/>
    <property type="molecule type" value="Genomic_DNA"/>
</dbReference>
<evidence type="ECO:0000313" key="2">
    <source>
        <dbReference type="Proteomes" id="UP001642409"/>
    </source>
</evidence>
<name>A0ABP1GHC4_9EUKA</name>
<dbReference type="Proteomes" id="UP001642409">
    <property type="component" value="Unassembled WGS sequence"/>
</dbReference>
<reference evidence="1 2" key="1">
    <citation type="submission" date="2024-07" db="EMBL/GenBank/DDBJ databases">
        <authorList>
            <person name="Akdeniz Z."/>
        </authorList>
    </citation>
    <scope>NUCLEOTIDE SEQUENCE [LARGE SCALE GENOMIC DNA]</scope>
</reference>
<proteinExistence type="predicted"/>
<protein>
    <submittedName>
        <fullName evidence="1">Hypothetical_protein</fullName>
    </submittedName>
</protein>
<evidence type="ECO:0000313" key="1">
    <source>
        <dbReference type="EMBL" id="CAL5971298.1"/>
    </source>
</evidence>
<accession>A0ABP1GHC4</accession>
<gene>
    <name evidence="1" type="ORF">HINF_LOCUS1238</name>
</gene>